<feature type="transmembrane region" description="Helical" evidence="1">
    <location>
        <begin position="60"/>
        <end position="86"/>
    </location>
</feature>
<keyword evidence="1" id="KW-0812">Transmembrane</keyword>
<proteinExistence type="predicted"/>
<feature type="transmembrane region" description="Helical" evidence="1">
    <location>
        <begin position="240"/>
        <end position="258"/>
    </location>
</feature>
<dbReference type="InterPro" id="IPR018688">
    <property type="entry name" value="PpoB2-like"/>
</dbReference>
<keyword evidence="1" id="KW-1133">Transmembrane helix</keyword>
<reference evidence="2 3" key="1">
    <citation type="journal article" date="2021" name="Front. Microbiol.">
        <title>Aerobic Denitrification and Heterotrophic Sulfur Oxidation in the Genus Halomonas Revealed by Six Novel Species Characterizations and Genome-Based Analysis.</title>
        <authorList>
            <person name="Wang L."/>
            <person name="Shao Z."/>
        </authorList>
    </citation>
    <scope>NUCLEOTIDE SEQUENCE [LARGE SCALE GENOMIC DNA]</scope>
    <source>
        <strain evidence="2 3">MCCC 1A11059</strain>
    </source>
</reference>
<dbReference type="RefSeq" id="WP_209537637.1">
    <property type="nucleotide sequence ID" value="NZ_CP053381.1"/>
</dbReference>
<feature type="transmembrane region" description="Helical" evidence="1">
    <location>
        <begin position="135"/>
        <end position="155"/>
    </location>
</feature>
<keyword evidence="3" id="KW-1185">Reference proteome</keyword>
<evidence type="ECO:0000313" key="3">
    <source>
        <dbReference type="Proteomes" id="UP000671868"/>
    </source>
</evidence>
<feature type="transmembrane region" description="Helical" evidence="1">
    <location>
        <begin position="98"/>
        <end position="123"/>
    </location>
</feature>
<organism evidence="2 3">
    <name type="scientific">Billgrantia sulfidoxydans</name>
    <dbReference type="NCBI Taxonomy" id="2733484"/>
    <lineage>
        <taxon>Bacteria</taxon>
        <taxon>Pseudomonadati</taxon>
        <taxon>Pseudomonadota</taxon>
        <taxon>Gammaproteobacteria</taxon>
        <taxon>Oceanospirillales</taxon>
        <taxon>Halomonadaceae</taxon>
        <taxon>Billgrantia</taxon>
    </lineage>
</organism>
<evidence type="ECO:0000313" key="2">
    <source>
        <dbReference type="EMBL" id="QTP55600.1"/>
    </source>
</evidence>
<protein>
    <submittedName>
        <fullName evidence="2">DUF2182 domain-containing protein</fullName>
    </submittedName>
</protein>
<feature type="transmembrane region" description="Helical" evidence="1">
    <location>
        <begin position="195"/>
        <end position="228"/>
    </location>
</feature>
<gene>
    <name evidence="2" type="ORF">HNO51_13425</name>
</gene>
<keyword evidence="1" id="KW-0472">Membrane</keyword>
<dbReference type="Pfam" id="PF09948">
    <property type="entry name" value="PpoB2"/>
    <property type="match status" value="1"/>
</dbReference>
<sequence>MESSALEAALRRDRLLVLGGLGVVIALAWSYLLLEAASMARMGAMLMPMEPEVRTPAETALLLVMWMVMMAAMMLPGAAPMLLLHATLSRRRRGQGQGAAATGIFALGYLTTWALFSVLAVALQSMLERAALLSPAMAMSSLVAAATVLIAAGLYQWTPLKEACLHHCRSPLEFVLTHWREGASGAFLMGLRHGLYCVGCCWVLMLLLFVGGVMNLVWVAGLALWVLIEKLAPAGRWLSRGLGFVLMAWGAATLWLAFT</sequence>
<dbReference type="EMBL" id="CP053381">
    <property type="protein sequence ID" value="QTP55600.1"/>
    <property type="molecule type" value="Genomic_DNA"/>
</dbReference>
<evidence type="ECO:0000256" key="1">
    <source>
        <dbReference type="SAM" id="Phobius"/>
    </source>
</evidence>
<dbReference type="Proteomes" id="UP000671868">
    <property type="component" value="Chromosome"/>
</dbReference>
<name>A0ABX7W611_9GAMM</name>
<feature type="transmembrane region" description="Helical" evidence="1">
    <location>
        <begin position="15"/>
        <end position="40"/>
    </location>
</feature>
<accession>A0ABX7W611</accession>